<dbReference type="InterPro" id="IPR001123">
    <property type="entry name" value="LeuE-type"/>
</dbReference>
<evidence type="ECO:0000256" key="3">
    <source>
        <dbReference type="ARBA" id="ARBA00022692"/>
    </source>
</evidence>
<comment type="subcellular location">
    <subcellularLocation>
        <location evidence="1">Cell membrane</location>
        <topology evidence="1">Multi-pass membrane protein</topology>
    </subcellularLocation>
</comment>
<name>A0ABS7VJB8_9HYPH</name>
<gene>
    <name evidence="7" type="ORF">K9B37_04790</name>
</gene>
<feature type="transmembrane region" description="Helical" evidence="6">
    <location>
        <begin position="118"/>
        <end position="136"/>
    </location>
</feature>
<dbReference type="PIRSF" id="PIRSF006324">
    <property type="entry name" value="LeuE"/>
    <property type="match status" value="1"/>
</dbReference>
<accession>A0ABS7VJB8</accession>
<feature type="transmembrane region" description="Helical" evidence="6">
    <location>
        <begin position="182"/>
        <end position="203"/>
    </location>
</feature>
<comment type="caution">
    <text evidence="7">The sequence shown here is derived from an EMBL/GenBank/DDBJ whole genome shotgun (WGS) entry which is preliminary data.</text>
</comment>
<keyword evidence="5 6" id="KW-0472">Membrane</keyword>
<keyword evidence="4 6" id="KW-1133">Transmembrane helix</keyword>
<dbReference type="Proteomes" id="UP000704176">
    <property type="component" value="Unassembled WGS sequence"/>
</dbReference>
<proteinExistence type="predicted"/>
<keyword evidence="8" id="KW-1185">Reference proteome</keyword>
<dbReference type="PANTHER" id="PTHR30086:SF20">
    <property type="entry name" value="ARGININE EXPORTER PROTEIN ARGO-RELATED"/>
    <property type="match status" value="1"/>
</dbReference>
<feature type="transmembrane region" description="Helical" evidence="6">
    <location>
        <begin position="148"/>
        <end position="170"/>
    </location>
</feature>
<dbReference type="Pfam" id="PF01810">
    <property type="entry name" value="LysE"/>
    <property type="match status" value="1"/>
</dbReference>
<keyword evidence="2" id="KW-1003">Cell membrane</keyword>
<protein>
    <submittedName>
        <fullName evidence="7">LysE family translocator</fullName>
    </submittedName>
</protein>
<evidence type="ECO:0000256" key="4">
    <source>
        <dbReference type="ARBA" id="ARBA00022989"/>
    </source>
</evidence>
<evidence type="ECO:0000256" key="1">
    <source>
        <dbReference type="ARBA" id="ARBA00004651"/>
    </source>
</evidence>
<keyword evidence="3 6" id="KW-0812">Transmembrane</keyword>
<evidence type="ECO:0000256" key="6">
    <source>
        <dbReference type="SAM" id="Phobius"/>
    </source>
</evidence>
<dbReference type="EMBL" id="JAIRBM010000003">
    <property type="protein sequence ID" value="MBZ6075605.1"/>
    <property type="molecule type" value="Genomic_DNA"/>
</dbReference>
<organism evidence="7 8">
    <name type="scientific">Microvirga puerhi</name>
    <dbReference type="NCBI Taxonomy" id="2876078"/>
    <lineage>
        <taxon>Bacteria</taxon>
        <taxon>Pseudomonadati</taxon>
        <taxon>Pseudomonadota</taxon>
        <taxon>Alphaproteobacteria</taxon>
        <taxon>Hyphomicrobiales</taxon>
        <taxon>Methylobacteriaceae</taxon>
        <taxon>Microvirga</taxon>
    </lineage>
</organism>
<evidence type="ECO:0000313" key="8">
    <source>
        <dbReference type="Proteomes" id="UP000704176"/>
    </source>
</evidence>
<evidence type="ECO:0000256" key="2">
    <source>
        <dbReference type="ARBA" id="ARBA00022475"/>
    </source>
</evidence>
<evidence type="ECO:0000313" key="7">
    <source>
        <dbReference type="EMBL" id="MBZ6075605.1"/>
    </source>
</evidence>
<evidence type="ECO:0000256" key="5">
    <source>
        <dbReference type="ARBA" id="ARBA00023136"/>
    </source>
</evidence>
<feature type="transmembrane region" description="Helical" evidence="6">
    <location>
        <begin position="6"/>
        <end position="26"/>
    </location>
</feature>
<sequence length="208" mass="22199">MAWNSFLLFVPACFALNLAFGPNNLLSLTYGMRSGVRMATAAAVGRLAAFALMIAVTAFGLGAVLAASEFAFSVIKWVGAAYLVWIGVKVFRSAGETSGAAADTASRRTLAPLMAQEFWTALGNPKAILIFTAFFPQFLELEAYGTSFAVMGITFLSLEIVAVLLYALLGRRLGSLARTGRTLAWFNRLSGSMMIGFGIALAFTRRPA</sequence>
<reference evidence="7 8" key="1">
    <citation type="submission" date="2021-09" db="EMBL/GenBank/DDBJ databases">
        <title>The complete genome sequence of a new microorganism.</title>
        <authorList>
            <person name="Zi Z."/>
        </authorList>
    </citation>
    <scope>NUCLEOTIDE SEQUENCE [LARGE SCALE GENOMIC DNA]</scope>
    <source>
        <strain evidence="7 8">WGZ8</strain>
    </source>
</reference>
<feature type="transmembrane region" description="Helical" evidence="6">
    <location>
        <begin position="74"/>
        <end position="91"/>
    </location>
</feature>
<dbReference type="PANTHER" id="PTHR30086">
    <property type="entry name" value="ARGININE EXPORTER PROTEIN ARGO"/>
    <property type="match status" value="1"/>
</dbReference>
<feature type="transmembrane region" description="Helical" evidence="6">
    <location>
        <begin position="47"/>
        <end position="68"/>
    </location>
</feature>
<dbReference type="RefSeq" id="WP_224311701.1">
    <property type="nucleotide sequence ID" value="NZ_JAIRBM010000003.1"/>
</dbReference>